<accession>A0ABR3M8A9</accession>
<proteinExistence type="predicted"/>
<reference evidence="1 2" key="1">
    <citation type="submission" date="2023-09" db="EMBL/GenBank/DDBJ databases">
        <authorList>
            <person name="Wang M."/>
        </authorList>
    </citation>
    <scope>NUCLEOTIDE SEQUENCE [LARGE SCALE GENOMIC DNA]</scope>
    <source>
        <strain evidence="1">GT-2023</strain>
        <tissue evidence="1">Liver</tissue>
    </source>
</reference>
<dbReference type="Proteomes" id="UP001558613">
    <property type="component" value="Unassembled WGS sequence"/>
</dbReference>
<sequence length="78" mass="9039">MDFLTCPGSCRRRCGHYLGQPLRDQERIVHTLTVSKFSTECVFKSLVSGRLYNISISTRSGEYENHTAVQERTRKHIH</sequence>
<evidence type="ECO:0000313" key="1">
    <source>
        <dbReference type="EMBL" id="KAL1261343.1"/>
    </source>
</evidence>
<organism evidence="1 2">
    <name type="scientific">Cirrhinus molitorella</name>
    <name type="common">mud carp</name>
    <dbReference type="NCBI Taxonomy" id="172907"/>
    <lineage>
        <taxon>Eukaryota</taxon>
        <taxon>Metazoa</taxon>
        <taxon>Chordata</taxon>
        <taxon>Craniata</taxon>
        <taxon>Vertebrata</taxon>
        <taxon>Euteleostomi</taxon>
        <taxon>Actinopterygii</taxon>
        <taxon>Neopterygii</taxon>
        <taxon>Teleostei</taxon>
        <taxon>Ostariophysi</taxon>
        <taxon>Cypriniformes</taxon>
        <taxon>Cyprinidae</taxon>
        <taxon>Labeoninae</taxon>
        <taxon>Labeonini</taxon>
        <taxon>Cirrhinus</taxon>
    </lineage>
</organism>
<gene>
    <name evidence="1" type="ORF">QQF64_006608</name>
</gene>
<keyword evidence="2" id="KW-1185">Reference proteome</keyword>
<evidence type="ECO:0000313" key="2">
    <source>
        <dbReference type="Proteomes" id="UP001558613"/>
    </source>
</evidence>
<dbReference type="EMBL" id="JAYMGO010000014">
    <property type="protein sequence ID" value="KAL1261343.1"/>
    <property type="molecule type" value="Genomic_DNA"/>
</dbReference>
<comment type="caution">
    <text evidence="1">The sequence shown here is derived from an EMBL/GenBank/DDBJ whole genome shotgun (WGS) entry which is preliminary data.</text>
</comment>
<protein>
    <submittedName>
        <fullName evidence="1">Uncharacterized protein</fullName>
    </submittedName>
</protein>
<name>A0ABR3M8A9_9TELE</name>